<gene>
    <name evidence="1" type="ORF">FISHEDRAFT_55188</name>
</gene>
<reference evidence="1 2" key="1">
    <citation type="journal article" date="2015" name="Fungal Genet. Biol.">
        <title>Evolution of novel wood decay mechanisms in Agaricales revealed by the genome sequences of Fistulina hepatica and Cylindrobasidium torrendii.</title>
        <authorList>
            <person name="Floudas D."/>
            <person name="Held B.W."/>
            <person name="Riley R."/>
            <person name="Nagy L.G."/>
            <person name="Koehler G."/>
            <person name="Ransdell A.S."/>
            <person name="Younus H."/>
            <person name="Chow J."/>
            <person name="Chiniquy J."/>
            <person name="Lipzen A."/>
            <person name="Tritt A."/>
            <person name="Sun H."/>
            <person name="Haridas S."/>
            <person name="LaButti K."/>
            <person name="Ohm R.A."/>
            <person name="Kues U."/>
            <person name="Blanchette R.A."/>
            <person name="Grigoriev I.V."/>
            <person name="Minto R.E."/>
            <person name="Hibbett D.S."/>
        </authorList>
    </citation>
    <scope>NUCLEOTIDE SEQUENCE [LARGE SCALE GENOMIC DNA]</scope>
    <source>
        <strain evidence="1 2">ATCC 64428</strain>
    </source>
</reference>
<organism evidence="1 2">
    <name type="scientific">Fistulina hepatica ATCC 64428</name>
    <dbReference type="NCBI Taxonomy" id="1128425"/>
    <lineage>
        <taxon>Eukaryota</taxon>
        <taxon>Fungi</taxon>
        <taxon>Dikarya</taxon>
        <taxon>Basidiomycota</taxon>
        <taxon>Agaricomycotina</taxon>
        <taxon>Agaricomycetes</taxon>
        <taxon>Agaricomycetidae</taxon>
        <taxon>Agaricales</taxon>
        <taxon>Fistulinaceae</taxon>
        <taxon>Fistulina</taxon>
    </lineage>
</organism>
<protein>
    <submittedName>
        <fullName evidence="1">Uncharacterized protein</fullName>
    </submittedName>
</protein>
<dbReference type="Proteomes" id="UP000054144">
    <property type="component" value="Unassembled WGS sequence"/>
</dbReference>
<dbReference type="AlphaFoldDB" id="A0A0D7ANX1"/>
<name>A0A0D7ANX1_9AGAR</name>
<sequence>MARPEPGDNAITRFHLEDLVNTSTHVVPEPRNPQVDCDVRYHLAENWVLLSDVSLNSASKPGPLVSRARKGQSPSMKNGALSILDPFIPTKDITTQTVAKFSAECGKVVRLVTCNHKLPDVEKRYRLHGRRHPGKQTFLHLK</sequence>
<evidence type="ECO:0000313" key="2">
    <source>
        <dbReference type="Proteomes" id="UP000054144"/>
    </source>
</evidence>
<evidence type="ECO:0000313" key="1">
    <source>
        <dbReference type="EMBL" id="KIY53454.1"/>
    </source>
</evidence>
<proteinExistence type="predicted"/>
<accession>A0A0D7ANX1</accession>
<keyword evidence="2" id="KW-1185">Reference proteome</keyword>
<dbReference type="EMBL" id="KN881617">
    <property type="protein sequence ID" value="KIY53454.1"/>
    <property type="molecule type" value="Genomic_DNA"/>
</dbReference>